<reference evidence="2" key="1">
    <citation type="submission" date="2021-01" db="EMBL/GenBank/DDBJ databases">
        <authorList>
            <person name="Corre E."/>
            <person name="Pelletier E."/>
            <person name="Niang G."/>
            <person name="Scheremetjew M."/>
            <person name="Finn R."/>
            <person name="Kale V."/>
            <person name="Holt S."/>
            <person name="Cochrane G."/>
            <person name="Meng A."/>
            <person name="Brown T."/>
            <person name="Cohen L."/>
        </authorList>
    </citation>
    <scope>NUCLEOTIDE SEQUENCE</scope>
</reference>
<feature type="compositionally biased region" description="Basic and acidic residues" evidence="1">
    <location>
        <begin position="85"/>
        <end position="102"/>
    </location>
</feature>
<feature type="compositionally biased region" description="Low complexity" evidence="1">
    <location>
        <begin position="1"/>
        <end position="20"/>
    </location>
</feature>
<feature type="compositionally biased region" description="Polar residues" evidence="1">
    <location>
        <begin position="44"/>
        <end position="56"/>
    </location>
</feature>
<protein>
    <submittedName>
        <fullName evidence="2">Uncharacterized protein</fullName>
    </submittedName>
</protein>
<feature type="region of interest" description="Disordered" evidence="1">
    <location>
        <begin position="139"/>
        <end position="215"/>
    </location>
</feature>
<organism evidence="2">
    <name type="scientific">Noctiluca scintillans</name>
    <name type="common">Sea sparkle</name>
    <name type="synonym">Red tide dinoflagellate</name>
    <dbReference type="NCBI Taxonomy" id="2966"/>
    <lineage>
        <taxon>Eukaryota</taxon>
        <taxon>Sar</taxon>
        <taxon>Alveolata</taxon>
        <taxon>Dinophyceae</taxon>
        <taxon>Noctilucales</taxon>
        <taxon>Noctilucaceae</taxon>
        <taxon>Noctiluca</taxon>
    </lineage>
</organism>
<feature type="region of interest" description="Disordered" evidence="1">
    <location>
        <begin position="70"/>
        <end position="102"/>
    </location>
</feature>
<evidence type="ECO:0000256" key="1">
    <source>
        <dbReference type="SAM" id="MobiDB-lite"/>
    </source>
</evidence>
<evidence type="ECO:0000313" key="2">
    <source>
        <dbReference type="EMBL" id="CAD8837333.1"/>
    </source>
</evidence>
<gene>
    <name evidence="2" type="ORF">NSCI0253_LOCUS11681</name>
</gene>
<feature type="region of interest" description="Disordered" evidence="1">
    <location>
        <begin position="1"/>
        <end position="56"/>
    </location>
</feature>
<dbReference type="AlphaFoldDB" id="A0A7S0ZZ22"/>
<dbReference type="EMBL" id="HBFQ01016818">
    <property type="protein sequence ID" value="CAD8837333.1"/>
    <property type="molecule type" value="Transcribed_RNA"/>
</dbReference>
<name>A0A7S0ZZ22_NOCSC</name>
<sequence length="215" mass="23449">MSSAVVDVVSVNSAPSSAACSEEDSAGSGVETPQTPQKLERTSARPSRQSLPNCTLSTELTDVLQLRRSQVERRGARVVSKARKEHAGQCHEPVKLTPEEKEELQLRRSATAERLTAEATNAERRASGTAELRKVLQRRRAFVSPNPATSPAPPPAANRRRFCSPSLTLKRPVRERSIFKRVGPASQRSPAVGKSRLPPRVPRQQKESTDNSTAA</sequence>
<proteinExistence type="predicted"/>
<accession>A0A7S0ZZ22</accession>